<comment type="caution">
    <text evidence="1">The sequence shown here is derived from an EMBL/GenBank/DDBJ whole genome shotgun (WGS) entry which is preliminary data.</text>
</comment>
<evidence type="ECO:0000313" key="1">
    <source>
        <dbReference type="EMBL" id="KAK4368687.1"/>
    </source>
</evidence>
<protein>
    <submittedName>
        <fullName evidence="1">Uncharacterized protein</fullName>
    </submittedName>
</protein>
<proteinExistence type="predicted"/>
<name>A0AAE1SFU9_9SOLA</name>
<sequence>MSAVGYRRRYSEFGARTTTKTPLWRSGSKGPKTNVRISCEKVDIITTRVVAFAHRGVKEDIIRIKEKLFVEDPSKINRMVLQRGKGRDEEISSL</sequence>
<organism evidence="1 2">
    <name type="scientific">Anisodus tanguticus</name>
    <dbReference type="NCBI Taxonomy" id="243964"/>
    <lineage>
        <taxon>Eukaryota</taxon>
        <taxon>Viridiplantae</taxon>
        <taxon>Streptophyta</taxon>
        <taxon>Embryophyta</taxon>
        <taxon>Tracheophyta</taxon>
        <taxon>Spermatophyta</taxon>
        <taxon>Magnoliopsida</taxon>
        <taxon>eudicotyledons</taxon>
        <taxon>Gunneridae</taxon>
        <taxon>Pentapetalae</taxon>
        <taxon>asterids</taxon>
        <taxon>lamiids</taxon>
        <taxon>Solanales</taxon>
        <taxon>Solanaceae</taxon>
        <taxon>Solanoideae</taxon>
        <taxon>Hyoscyameae</taxon>
        <taxon>Anisodus</taxon>
    </lineage>
</organism>
<accession>A0AAE1SFU9</accession>
<reference evidence="1" key="1">
    <citation type="submission" date="2023-12" db="EMBL/GenBank/DDBJ databases">
        <title>Genome assembly of Anisodus tanguticus.</title>
        <authorList>
            <person name="Wang Y.-J."/>
        </authorList>
    </citation>
    <scope>NUCLEOTIDE SEQUENCE</scope>
    <source>
        <strain evidence="1">KB-2021</strain>
        <tissue evidence="1">Leaf</tissue>
    </source>
</reference>
<keyword evidence="2" id="KW-1185">Reference proteome</keyword>
<dbReference type="Proteomes" id="UP001291623">
    <property type="component" value="Unassembled WGS sequence"/>
</dbReference>
<dbReference type="EMBL" id="JAVYJV010000006">
    <property type="protein sequence ID" value="KAK4368687.1"/>
    <property type="molecule type" value="Genomic_DNA"/>
</dbReference>
<gene>
    <name evidence="1" type="ORF">RND71_012479</name>
</gene>
<evidence type="ECO:0000313" key="2">
    <source>
        <dbReference type="Proteomes" id="UP001291623"/>
    </source>
</evidence>
<dbReference type="AlphaFoldDB" id="A0AAE1SFU9"/>